<evidence type="ECO:0000313" key="4">
    <source>
        <dbReference type="Proteomes" id="UP000308768"/>
    </source>
</evidence>
<comment type="caution">
    <text evidence="3">The sequence shown here is derived from an EMBL/GenBank/DDBJ whole genome shotgun (WGS) entry which is preliminary data.</text>
</comment>
<dbReference type="OrthoDB" id="3782775at2759"/>
<organism evidence="3 4">
    <name type="scientific">Cryomyces minteri</name>
    <dbReference type="NCBI Taxonomy" id="331657"/>
    <lineage>
        <taxon>Eukaryota</taxon>
        <taxon>Fungi</taxon>
        <taxon>Dikarya</taxon>
        <taxon>Ascomycota</taxon>
        <taxon>Pezizomycotina</taxon>
        <taxon>Dothideomycetes</taxon>
        <taxon>Dothideomycetes incertae sedis</taxon>
        <taxon>Cryomyces</taxon>
    </lineage>
</organism>
<feature type="compositionally biased region" description="Polar residues" evidence="2">
    <location>
        <begin position="185"/>
        <end position="201"/>
    </location>
</feature>
<feature type="region of interest" description="Disordered" evidence="2">
    <location>
        <begin position="1"/>
        <end position="65"/>
    </location>
</feature>
<dbReference type="Proteomes" id="UP000308768">
    <property type="component" value="Unassembled WGS sequence"/>
</dbReference>
<dbReference type="AlphaFoldDB" id="A0A4U0XUX2"/>
<feature type="compositionally biased region" description="Low complexity" evidence="2">
    <location>
        <begin position="170"/>
        <end position="184"/>
    </location>
</feature>
<sequence length="394" mass="43864">MPHRRSRALAAFPHKPPSEEPTNTLEDTDMDDVEDADCEDHNGTTNKRSSPHKAGRAQAEHAIELESEGEMAVSRRARKQSLKVRANQATHEEALAVSQGEMLTTLLQLNKEMNKRMIAMEKKEDTYRDQVQRLEKVHKDEVKRLEELVETMQLDIASLKSASPYWAMSLSSGNQSSSQQEGSSPRTSLQTSPPGSIGTTLRSALRTTASERGPRGTLLTVDLKPLDEEIASEYNTTVKMRDRLETALHSIRGLQQLEVRDFKMRHTSDTVKVIRFLVSKPKWYSLKVDWIEKTLAMDTGTSRMSEDAGQSFGQENGVEVCQMKWLRTPKPEAQHASAAVKVATKEDAEKLLRAALESRDVSADTSDILQGTARRDHDALSAETMATNGASPPT</sequence>
<feature type="compositionally biased region" description="Acidic residues" evidence="2">
    <location>
        <begin position="26"/>
        <end position="38"/>
    </location>
</feature>
<evidence type="ECO:0000256" key="2">
    <source>
        <dbReference type="SAM" id="MobiDB-lite"/>
    </source>
</evidence>
<accession>A0A4U0XUX2</accession>
<reference evidence="3 4" key="1">
    <citation type="submission" date="2017-03" db="EMBL/GenBank/DDBJ databases">
        <title>Genomes of endolithic fungi from Antarctica.</title>
        <authorList>
            <person name="Coleine C."/>
            <person name="Masonjones S."/>
            <person name="Stajich J.E."/>
        </authorList>
    </citation>
    <scope>NUCLEOTIDE SEQUENCE [LARGE SCALE GENOMIC DNA]</scope>
    <source>
        <strain evidence="3 4">CCFEE 5187</strain>
    </source>
</reference>
<feature type="coiled-coil region" evidence="1">
    <location>
        <begin position="110"/>
        <end position="162"/>
    </location>
</feature>
<name>A0A4U0XUX2_9PEZI</name>
<feature type="region of interest" description="Disordered" evidence="2">
    <location>
        <begin position="170"/>
        <end position="201"/>
    </location>
</feature>
<dbReference type="EMBL" id="NAJN01000092">
    <property type="protein sequence ID" value="TKA79578.1"/>
    <property type="molecule type" value="Genomic_DNA"/>
</dbReference>
<gene>
    <name evidence="3" type="ORF">B0A49_08190</name>
</gene>
<protein>
    <submittedName>
        <fullName evidence="3">Uncharacterized protein</fullName>
    </submittedName>
</protein>
<keyword evidence="1" id="KW-0175">Coiled coil</keyword>
<proteinExistence type="predicted"/>
<keyword evidence="4" id="KW-1185">Reference proteome</keyword>
<evidence type="ECO:0000256" key="1">
    <source>
        <dbReference type="SAM" id="Coils"/>
    </source>
</evidence>
<evidence type="ECO:0000313" key="3">
    <source>
        <dbReference type="EMBL" id="TKA79578.1"/>
    </source>
</evidence>